<feature type="compositionally biased region" description="Polar residues" evidence="1">
    <location>
        <begin position="70"/>
        <end position="85"/>
    </location>
</feature>
<dbReference type="Proteomes" id="UP001381693">
    <property type="component" value="Unassembled WGS sequence"/>
</dbReference>
<keyword evidence="3" id="KW-1185">Reference proteome</keyword>
<evidence type="ECO:0000313" key="2">
    <source>
        <dbReference type="EMBL" id="KAK7072447.1"/>
    </source>
</evidence>
<organism evidence="2 3">
    <name type="scientific">Halocaridina rubra</name>
    <name type="common">Hawaiian red shrimp</name>
    <dbReference type="NCBI Taxonomy" id="373956"/>
    <lineage>
        <taxon>Eukaryota</taxon>
        <taxon>Metazoa</taxon>
        <taxon>Ecdysozoa</taxon>
        <taxon>Arthropoda</taxon>
        <taxon>Crustacea</taxon>
        <taxon>Multicrustacea</taxon>
        <taxon>Malacostraca</taxon>
        <taxon>Eumalacostraca</taxon>
        <taxon>Eucarida</taxon>
        <taxon>Decapoda</taxon>
        <taxon>Pleocyemata</taxon>
        <taxon>Caridea</taxon>
        <taxon>Atyoidea</taxon>
        <taxon>Atyidae</taxon>
        <taxon>Halocaridina</taxon>
    </lineage>
</organism>
<protein>
    <submittedName>
        <fullName evidence="2">Uncharacterized protein</fullName>
    </submittedName>
</protein>
<sequence>RVNDHIDANNDLKESGKRQESVDSRVKAKADRKRRERSAPKDQKKRHSTIMRVQRLHQYHLPKEDKQIRGRNTSLSYSSPYSQIF</sequence>
<proteinExistence type="predicted"/>
<feature type="region of interest" description="Disordered" evidence="1">
    <location>
        <begin position="1"/>
        <end position="85"/>
    </location>
</feature>
<comment type="caution">
    <text evidence="2">The sequence shown here is derived from an EMBL/GenBank/DDBJ whole genome shotgun (WGS) entry which is preliminary data.</text>
</comment>
<feature type="compositionally biased region" description="Basic residues" evidence="1">
    <location>
        <begin position="43"/>
        <end position="60"/>
    </location>
</feature>
<evidence type="ECO:0000313" key="3">
    <source>
        <dbReference type="Proteomes" id="UP001381693"/>
    </source>
</evidence>
<feature type="compositionally biased region" description="Basic and acidic residues" evidence="1">
    <location>
        <begin position="1"/>
        <end position="29"/>
    </location>
</feature>
<dbReference type="EMBL" id="JAXCGZ010013480">
    <property type="protein sequence ID" value="KAK7072447.1"/>
    <property type="molecule type" value="Genomic_DNA"/>
</dbReference>
<accession>A0AAN8WUI2</accession>
<evidence type="ECO:0000256" key="1">
    <source>
        <dbReference type="SAM" id="MobiDB-lite"/>
    </source>
</evidence>
<name>A0AAN8WUI2_HALRR</name>
<dbReference type="AlphaFoldDB" id="A0AAN8WUI2"/>
<reference evidence="2 3" key="1">
    <citation type="submission" date="2023-11" db="EMBL/GenBank/DDBJ databases">
        <title>Halocaridina rubra genome assembly.</title>
        <authorList>
            <person name="Smith C."/>
        </authorList>
    </citation>
    <scope>NUCLEOTIDE SEQUENCE [LARGE SCALE GENOMIC DNA]</scope>
    <source>
        <strain evidence="2">EP-1</strain>
        <tissue evidence="2">Whole</tissue>
    </source>
</reference>
<feature type="non-terminal residue" evidence="2">
    <location>
        <position position="1"/>
    </location>
</feature>
<gene>
    <name evidence="2" type="ORF">SK128_019617</name>
</gene>